<keyword evidence="1" id="KW-0812">Transmembrane</keyword>
<sequence length="68" mass="7375">MRSDYVPQSDGSYCLGWVDTNQPPPGLLHSTPGRYEPPSPILGAIIVVMILGFVAWFGFIALKITGLL</sequence>
<keyword evidence="3" id="KW-1185">Reference proteome</keyword>
<dbReference type="Proteomes" id="UP000309128">
    <property type="component" value="Unassembled WGS sequence"/>
</dbReference>
<feature type="transmembrane region" description="Helical" evidence="1">
    <location>
        <begin position="41"/>
        <end position="62"/>
    </location>
</feature>
<organism evidence="2 3">
    <name type="scientific">Nonomuraea turkmeniaca</name>
    <dbReference type="NCBI Taxonomy" id="103838"/>
    <lineage>
        <taxon>Bacteria</taxon>
        <taxon>Bacillati</taxon>
        <taxon>Actinomycetota</taxon>
        <taxon>Actinomycetes</taxon>
        <taxon>Streptosporangiales</taxon>
        <taxon>Streptosporangiaceae</taxon>
        <taxon>Nonomuraea</taxon>
    </lineage>
</organism>
<accession>A0A5S4FIX8</accession>
<reference evidence="2 3" key="1">
    <citation type="submission" date="2019-05" db="EMBL/GenBank/DDBJ databases">
        <title>Draft genome sequence of Nonomuraea turkmeniaca DSM 43926.</title>
        <authorList>
            <person name="Saricaoglu S."/>
            <person name="Isik K."/>
        </authorList>
    </citation>
    <scope>NUCLEOTIDE SEQUENCE [LARGE SCALE GENOMIC DNA]</scope>
    <source>
        <strain evidence="2 3">DSM 43926</strain>
    </source>
</reference>
<protein>
    <submittedName>
        <fullName evidence="2">Uncharacterized protein</fullName>
    </submittedName>
</protein>
<comment type="caution">
    <text evidence="2">The sequence shown here is derived from an EMBL/GenBank/DDBJ whole genome shotgun (WGS) entry which is preliminary data.</text>
</comment>
<dbReference type="AlphaFoldDB" id="A0A5S4FIX8"/>
<evidence type="ECO:0000313" key="3">
    <source>
        <dbReference type="Proteomes" id="UP000309128"/>
    </source>
</evidence>
<proteinExistence type="predicted"/>
<evidence type="ECO:0000256" key="1">
    <source>
        <dbReference type="SAM" id="Phobius"/>
    </source>
</evidence>
<gene>
    <name evidence="2" type="ORF">ETD86_18835</name>
</gene>
<dbReference type="RefSeq" id="WP_138667462.1">
    <property type="nucleotide sequence ID" value="NZ_VCKY01000058.1"/>
</dbReference>
<name>A0A5S4FIX8_9ACTN</name>
<keyword evidence="1" id="KW-0472">Membrane</keyword>
<evidence type="ECO:0000313" key="2">
    <source>
        <dbReference type="EMBL" id="TMR20235.1"/>
    </source>
</evidence>
<keyword evidence="1" id="KW-1133">Transmembrane helix</keyword>
<dbReference type="EMBL" id="VCKY01000058">
    <property type="protein sequence ID" value="TMR20235.1"/>
    <property type="molecule type" value="Genomic_DNA"/>
</dbReference>